<sequence>MRIGILGAGQMAEALGAGWVRAGHDVMVGGRSPDRVDPLAAGIGAQCGGLREAAEFGVVTLLAVPAAGVPEALRHAGALDGALAGRPLIDCTNAFAAGAFDDPPGSVVLAVDGFAERVAQLAVGAQVVKAFNVCAAEVWRAGGPADGGRKLAVPVCGDDPHAVAAVAGLVADLGFQPLAAGGLARARYLEATAVFAIGLWFGGHDARAMLPPLAAAVG</sequence>
<reference evidence="3 4" key="1">
    <citation type="submission" date="2020-03" db="EMBL/GenBank/DDBJ databases">
        <title>WGS of the type strain of Planosporangium spp.</title>
        <authorList>
            <person name="Thawai C."/>
        </authorList>
    </citation>
    <scope>NUCLEOTIDE SEQUENCE [LARGE SCALE GENOMIC DNA]</scope>
    <source>
        <strain evidence="3 4">TBRC 5610</strain>
    </source>
</reference>
<evidence type="ECO:0000256" key="1">
    <source>
        <dbReference type="ARBA" id="ARBA00023002"/>
    </source>
</evidence>
<dbReference type="Proteomes" id="UP000722989">
    <property type="component" value="Unassembled WGS sequence"/>
</dbReference>
<evidence type="ECO:0000313" key="4">
    <source>
        <dbReference type="Proteomes" id="UP000722989"/>
    </source>
</evidence>
<comment type="caution">
    <text evidence="3">The sequence shown here is derived from an EMBL/GenBank/DDBJ whole genome shotgun (WGS) entry which is preliminary data.</text>
</comment>
<dbReference type="InterPro" id="IPR051267">
    <property type="entry name" value="STEAP_metalloreductase"/>
</dbReference>
<dbReference type="SUPFAM" id="SSF51735">
    <property type="entry name" value="NAD(P)-binding Rossmann-fold domains"/>
    <property type="match status" value="1"/>
</dbReference>
<dbReference type="PANTHER" id="PTHR14239">
    <property type="entry name" value="DUDULIN-RELATED"/>
    <property type="match status" value="1"/>
</dbReference>
<dbReference type="EMBL" id="JAATVY010000010">
    <property type="protein sequence ID" value="NJC71199.1"/>
    <property type="molecule type" value="Genomic_DNA"/>
</dbReference>
<dbReference type="InterPro" id="IPR036291">
    <property type="entry name" value="NAD(P)-bd_dom_sf"/>
</dbReference>
<accession>A0ABX0Y174</accession>
<feature type="domain" description="Pyrroline-5-carboxylate reductase catalytic N-terminal" evidence="2">
    <location>
        <begin position="2"/>
        <end position="93"/>
    </location>
</feature>
<proteinExistence type="predicted"/>
<name>A0ABX0Y174_9ACTN</name>
<keyword evidence="1" id="KW-0560">Oxidoreductase</keyword>
<keyword evidence="4" id="KW-1185">Reference proteome</keyword>
<evidence type="ECO:0000259" key="2">
    <source>
        <dbReference type="Pfam" id="PF03807"/>
    </source>
</evidence>
<protein>
    <submittedName>
        <fullName evidence="3">NAD(P)-binding domain-containing protein</fullName>
    </submittedName>
</protein>
<dbReference type="Pfam" id="PF03807">
    <property type="entry name" value="F420_oxidored"/>
    <property type="match status" value="1"/>
</dbReference>
<organism evidence="3 4">
    <name type="scientific">Planosporangium thailandense</name>
    <dbReference type="NCBI Taxonomy" id="765197"/>
    <lineage>
        <taxon>Bacteria</taxon>
        <taxon>Bacillati</taxon>
        <taxon>Actinomycetota</taxon>
        <taxon>Actinomycetes</taxon>
        <taxon>Micromonosporales</taxon>
        <taxon>Micromonosporaceae</taxon>
        <taxon>Planosporangium</taxon>
    </lineage>
</organism>
<gene>
    <name evidence="3" type="ORF">HC031_15980</name>
</gene>
<dbReference type="Gene3D" id="3.40.50.720">
    <property type="entry name" value="NAD(P)-binding Rossmann-like Domain"/>
    <property type="match status" value="1"/>
</dbReference>
<evidence type="ECO:0000313" key="3">
    <source>
        <dbReference type="EMBL" id="NJC71199.1"/>
    </source>
</evidence>
<dbReference type="InterPro" id="IPR028939">
    <property type="entry name" value="P5C_Rdtase_cat_N"/>
</dbReference>
<dbReference type="PANTHER" id="PTHR14239:SF10">
    <property type="entry name" value="REDUCTASE"/>
    <property type="match status" value="1"/>
</dbReference>
<dbReference type="RefSeq" id="WP_167926112.1">
    <property type="nucleotide sequence ID" value="NZ_JAATVY010000010.1"/>
</dbReference>